<evidence type="ECO:0000313" key="4">
    <source>
        <dbReference type="Proteomes" id="UP000219439"/>
    </source>
</evidence>
<dbReference type="Proteomes" id="UP000219439">
    <property type="component" value="Unassembled WGS sequence"/>
</dbReference>
<keyword evidence="4" id="KW-1185">Reference proteome</keyword>
<evidence type="ECO:0000256" key="2">
    <source>
        <dbReference type="SAM" id="SignalP"/>
    </source>
</evidence>
<reference evidence="3 4" key="1">
    <citation type="submission" date="2017-09" db="EMBL/GenBank/DDBJ databases">
        <authorList>
            <person name="Ehlers B."/>
            <person name="Leendertz F.H."/>
        </authorList>
    </citation>
    <scope>NUCLEOTIDE SEQUENCE [LARGE SCALE GENOMIC DNA]</scope>
    <source>
        <strain evidence="3 4">DSM 18289</strain>
    </source>
</reference>
<proteinExistence type="predicted"/>
<feature type="signal peptide" evidence="2">
    <location>
        <begin position="1"/>
        <end position="24"/>
    </location>
</feature>
<evidence type="ECO:0000256" key="1">
    <source>
        <dbReference type="SAM" id="Coils"/>
    </source>
</evidence>
<keyword evidence="2" id="KW-0732">Signal</keyword>
<organism evidence="3 4">
    <name type="scientific">Cohaesibacter gelatinilyticus</name>
    <dbReference type="NCBI Taxonomy" id="372072"/>
    <lineage>
        <taxon>Bacteria</taxon>
        <taxon>Pseudomonadati</taxon>
        <taxon>Pseudomonadota</taxon>
        <taxon>Alphaproteobacteria</taxon>
        <taxon>Hyphomicrobiales</taxon>
        <taxon>Cohaesibacteraceae</taxon>
    </lineage>
</organism>
<evidence type="ECO:0008006" key="5">
    <source>
        <dbReference type="Google" id="ProtNLM"/>
    </source>
</evidence>
<dbReference type="AlphaFoldDB" id="A0A285PE95"/>
<dbReference type="RefSeq" id="WP_097154417.1">
    <property type="nucleotide sequence ID" value="NZ_OBEL01000003.1"/>
</dbReference>
<feature type="coiled-coil region" evidence="1">
    <location>
        <begin position="76"/>
        <end position="103"/>
    </location>
</feature>
<feature type="chain" id="PRO_5012741357" description="Secreted protein" evidence="2">
    <location>
        <begin position="25"/>
        <end position="170"/>
    </location>
</feature>
<accession>A0A285PE95</accession>
<dbReference type="EMBL" id="OBEL01000003">
    <property type="protein sequence ID" value="SNZ20074.1"/>
    <property type="molecule type" value="Genomic_DNA"/>
</dbReference>
<gene>
    <name evidence="3" type="ORF">SAMN06265368_3173</name>
</gene>
<keyword evidence="1" id="KW-0175">Coiled coil</keyword>
<evidence type="ECO:0000313" key="3">
    <source>
        <dbReference type="EMBL" id="SNZ20074.1"/>
    </source>
</evidence>
<sequence length="170" mass="19045">MTQTHLFVCTIFAFCLAFPIEAGAEDNAGSYRIEGTYNRQVTDCVAFVKDQRTLATENGVVMSRRDQKSMLHQCRSGQLEARIAEQERILDALDDEIRLLDLRLDEQAQILDEQGRVLAKIIAINGQLIVRIQASKARIAALDADNAAKLAEVDLILDRITQHLVIHSKN</sequence>
<name>A0A285PE95_9HYPH</name>
<protein>
    <recommendedName>
        <fullName evidence="5">Secreted protein</fullName>
    </recommendedName>
</protein>